<evidence type="ECO:0000259" key="13">
    <source>
        <dbReference type="Pfam" id="PF02773"/>
    </source>
</evidence>
<sequence length="138" mass="15348">MPLTHLLAIKVGDRLTESSFLLNETVTNEKIAEELKEHVIKPVIPPQYLDGRFVMVALMEMQGLQDHTKADRSGAYIVRQAAKSVVASGLAQRCIVLVSYAIGMPEPLSVFVDAYEARKISNRDIQALIKDKFDCCQS</sequence>
<dbReference type="GO" id="GO:0005737">
    <property type="term" value="C:cytoplasm"/>
    <property type="evidence" value="ECO:0007669"/>
    <property type="project" value="UniProtKB-SubCell"/>
</dbReference>
<evidence type="ECO:0000256" key="8">
    <source>
        <dbReference type="ARBA" id="ARBA00022741"/>
    </source>
</evidence>
<evidence type="ECO:0000256" key="12">
    <source>
        <dbReference type="ARBA" id="ARBA00023285"/>
    </source>
</evidence>
<evidence type="ECO:0000313" key="15">
    <source>
        <dbReference type="Proteomes" id="UP000467840"/>
    </source>
</evidence>
<gene>
    <name evidence="14" type="ORF">GH714_002063</name>
</gene>
<dbReference type="AlphaFoldDB" id="A0A6A6N8N9"/>
<dbReference type="InterPro" id="IPR022636">
    <property type="entry name" value="S-AdoMet_synthetase_sfam"/>
</dbReference>
<keyword evidence="12" id="KW-0170">Cobalt</keyword>
<comment type="caution">
    <text evidence="14">The sequence shown here is derived from an EMBL/GenBank/DDBJ whole genome shotgun (WGS) entry which is preliminary data.</text>
</comment>
<keyword evidence="9" id="KW-0067">ATP-binding</keyword>
<accession>A0A6A6N8N9</accession>
<comment type="subcellular location">
    <subcellularLocation>
        <location evidence="3">Cytoplasm</location>
    </subcellularLocation>
</comment>
<keyword evidence="4" id="KW-0963">Cytoplasm</keyword>
<evidence type="ECO:0000256" key="11">
    <source>
        <dbReference type="ARBA" id="ARBA00022958"/>
    </source>
</evidence>
<name>A0A6A6N8N9_HEVBR</name>
<dbReference type="Pfam" id="PF02773">
    <property type="entry name" value="S-AdoMet_synt_C"/>
    <property type="match status" value="1"/>
</dbReference>
<dbReference type="Gene3D" id="3.30.300.10">
    <property type="match status" value="1"/>
</dbReference>
<evidence type="ECO:0000256" key="2">
    <source>
        <dbReference type="ARBA" id="ARBA00001941"/>
    </source>
</evidence>
<protein>
    <recommendedName>
        <fullName evidence="13">S-adenosylmethionine synthetase C-terminal domain-containing protein</fullName>
    </recommendedName>
</protein>
<dbReference type="GO" id="GO:0006730">
    <property type="term" value="P:one-carbon metabolic process"/>
    <property type="evidence" value="ECO:0007669"/>
    <property type="project" value="UniProtKB-KW"/>
</dbReference>
<keyword evidence="11" id="KW-0630">Potassium</keyword>
<reference evidence="14 15" key="1">
    <citation type="journal article" date="2020" name="Mol. Plant">
        <title>The Chromosome-Based Rubber Tree Genome Provides New Insights into Spurge Genome Evolution and Rubber Biosynthesis.</title>
        <authorList>
            <person name="Liu J."/>
            <person name="Shi C."/>
            <person name="Shi C.C."/>
            <person name="Li W."/>
            <person name="Zhang Q.J."/>
            <person name="Zhang Y."/>
            <person name="Li K."/>
            <person name="Lu H.F."/>
            <person name="Shi C."/>
            <person name="Zhu S.T."/>
            <person name="Xiao Z.Y."/>
            <person name="Nan H."/>
            <person name="Yue Y."/>
            <person name="Zhu X.G."/>
            <person name="Wu Y."/>
            <person name="Hong X.N."/>
            <person name="Fan G.Y."/>
            <person name="Tong Y."/>
            <person name="Zhang D."/>
            <person name="Mao C.L."/>
            <person name="Liu Y.L."/>
            <person name="Hao S.J."/>
            <person name="Liu W.Q."/>
            <person name="Lv M.Q."/>
            <person name="Zhang H.B."/>
            <person name="Liu Y."/>
            <person name="Hu-Tang G.R."/>
            <person name="Wang J.P."/>
            <person name="Wang J.H."/>
            <person name="Sun Y.H."/>
            <person name="Ni S.B."/>
            <person name="Chen W.B."/>
            <person name="Zhang X.C."/>
            <person name="Jiao Y.N."/>
            <person name="Eichler E.E."/>
            <person name="Li G.H."/>
            <person name="Liu X."/>
            <person name="Gao L.Z."/>
        </authorList>
    </citation>
    <scope>NUCLEOTIDE SEQUENCE [LARGE SCALE GENOMIC DNA]</scope>
    <source>
        <strain evidence="15">cv. GT1</strain>
        <tissue evidence="14">Leaf</tissue>
    </source>
</reference>
<dbReference type="PANTHER" id="PTHR11964">
    <property type="entry name" value="S-ADENOSYLMETHIONINE SYNTHETASE"/>
    <property type="match status" value="1"/>
</dbReference>
<comment type="cofactor">
    <cofactor evidence="2">
        <name>Co(2+)</name>
        <dbReference type="ChEBI" id="CHEBI:48828"/>
    </cofactor>
</comment>
<keyword evidence="15" id="KW-1185">Reference proteome</keyword>
<evidence type="ECO:0000313" key="14">
    <source>
        <dbReference type="EMBL" id="KAF2321747.1"/>
    </source>
</evidence>
<evidence type="ECO:0000256" key="5">
    <source>
        <dbReference type="ARBA" id="ARBA00022563"/>
    </source>
</evidence>
<dbReference type="GO" id="GO:0004478">
    <property type="term" value="F:methionine adenosyltransferase activity"/>
    <property type="evidence" value="ECO:0007669"/>
    <property type="project" value="InterPro"/>
</dbReference>
<dbReference type="EMBL" id="JAAGAX010000002">
    <property type="protein sequence ID" value="KAF2321747.1"/>
    <property type="molecule type" value="Genomic_DNA"/>
</dbReference>
<evidence type="ECO:0000256" key="4">
    <source>
        <dbReference type="ARBA" id="ARBA00022490"/>
    </source>
</evidence>
<keyword evidence="6" id="KW-0808">Transferase</keyword>
<keyword evidence="8" id="KW-0547">Nucleotide-binding</keyword>
<evidence type="ECO:0000256" key="1">
    <source>
        <dbReference type="ARBA" id="ARBA00001936"/>
    </source>
</evidence>
<proteinExistence type="predicted"/>
<comment type="cofactor">
    <cofactor evidence="1">
        <name>Mn(2+)</name>
        <dbReference type="ChEBI" id="CHEBI:29035"/>
    </cofactor>
</comment>
<dbReference type="InterPro" id="IPR022630">
    <property type="entry name" value="S-AdoMet_synt_C"/>
</dbReference>
<evidence type="ECO:0000256" key="6">
    <source>
        <dbReference type="ARBA" id="ARBA00022679"/>
    </source>
</evidence>
<keyword evidence="5" id="KW-0554">One-carbon metabolism</keyword>
<evidence type="ECO:0000256" key="3">
    <source>
        <dbReference type="ARBA" id="ARBA00004496"/>
    </source>
</evidence>
<organism evidence="14 15">
    <name type="scientific">Hevea brasiliensis</name>
    <name type="common">Para rubber tree</name>
    <name type="synonym">Siphonia brasiliensis</name>
    <dbReference type="NCBI Taxonomy" id="3981"/>
    <lineage>
        <taxon>Eukaryota</taxon>
        <taxon>Viridiplantae</taxon>
        <taxon>Streptophyta</taxon>
        <taxon>Embryophyta</taxon>
        <taxon>Tracheophyta</taxon>
        <taxon>Spermatophyta</taxon>
        <taxon>Magnoliopsida</taxon>
        <taxon>eudicotyledons</taxon>
        <taxon>Gunneridae</taxon>
        <taxon>Pentapetalae</taxon>
        <taxon>rosids</taxon>
        <taxon>fabids</taxon>
        <taxon>Malpighiales</taxon>
        <taxon>Euphorbiaceae</taxon>
        <taxon>Crotonoideae</taxon>
        <taxon>Micrandreae</taxon>
        <taxon>Hevea</taxon>
    </lineage>
</organism>
<dbReference type="Proteomes" id="UP000467840">
    <property type="component" value="Chromosome 11"/>
</dbReference>
<dbReference type="GO" id="GO:0005524">
    <property type="term" value="F:ATP binding"/>
    <property type="evidence" value="ECO:0007669"/>
    <property type="project" value="UniProtKB-KW"/>
</dbReference>
<evidence type="ECO:0000256" key="7">
    <source>
        <dbReference type="ARBA" id="ARBA00022723"/>
    </source>
</evidence>
<dbReference type="GO" id="GO:0006556">
    <property type="term" value="P:S-adenosylmethionine biosynthetic process"/>
    <property type="evidence" value="ECO:0007669"/>
    <property type="project" value="InterPro"/>
</dbReference>
<dbReference type="GO" id="GO:0046872">
    <property type="term" value="F:metal ion binding"/>
    <property type="evidence" value="ECO:0007669"/>
    <property type="project" value="UniProtKB-KW"/>
</dbReference>
<evidence type="ECO:0000256" key="10">
    <source>
        <dbReference type="ARBA" id="ARBA00022842"/>
    </source>
</evidence>
<dbReference type="SUPFAM" id="SSF55973">
    <property type="entry name" value="S-adenosylmethionine synthetase"/>
    <property type="match status" value="1"/>
</dbReference>
<dbReference type="InterPro" id="IPR002133">
    <property type="entry name" value="S-AdoMet_synthetase"/>
</dbReference>
<evidence type="ECO:0000256" key="9">
    <source>
        <dbReference type="ARBA" id="ARBA00022840"/>
    </source>
</evidence>
<feature type="domain" description="S-adenosylmethionine synthetase C-terminal" evidence="13">
    <location>
        <begin position="65"/>
        <end position="135"/>
    </location>
</feature>
<keyword evidence="10" id="KW-0460">Magnesium</keyword>
<keyword evidence="7" id="KW-0479">Metal-binding</keyword>